<accession>A0A4Z2JAY2</accession>
<proteinExistence type="predicted"/>
<protein>
    <submittedName>
        <fullName evidence="1">Uncharacterized protein</fullName>
    </submittedName>
</protein>
<comment type="caution">
    <text evidence="1">The sequence shown here is derived from an EMBL/GenBank/DDBJ whole genome shotgun (WGS) entry which is preliminary data.</text>
</comment>
<evidence type="ECO:0000313" key="2">
    <source>
        <dbReference type="Proteomes" id="UP000314294"/>
    </source>
</evidence>
<dbReference type="AlphaFoldDB" id="A0A4Z2JAY2"/>
<reference evidence="1 2" key="1">
    <citation type="submission" date="2019-03" db="EMBL/GenBank/DDBJ databases">
        <title>First draft genome of Liparis tanakae, snailfish: a comprehensive survey of snailfish specific genes.</title>
        <authorList>
            <person name="Kim W."/>
            <person name="Song I."/>
            <person name="Jeong J.-H."/>
            <person name="Kim D."/>
            <person name="Kim S."/>
            <person name="Ryu S."/>
            <person name="Song J.Y."/>
            <person name="Lee S.K."/>
        </authorList>
    </citation>
    <scope>NUCLEOTIDE SEQUENCE [LARGE SCALE GENOMIC DNA]</scope>
    <source>
        <tissue evidence="1">Muscle</tissue>
    </source>
</reference>
<evidence type="ECO:0000313" key="1">
    <source>
        <dbReference type="EMBL" id="TNN86828.1"/>
    </source>
</evidence>
<dbReference type="EMBL" id="SRLO01000013">
    <property type="protein sequence ID" value="TNN86828.1"/>
    <property type="molecule type" value="Genomic_DNA"/>
</dbReference>
<organism evidence="1 2">
    <name type="scientific">Liparis tanakae</name>
    <name type="common">Tanaka's snailfish</name>
    <dbReference type="NCBI Taxonomy" id="230148"/>
    <lineage>
        <taxon>Eukaryota</taxon>
        <taxon>Metazoa</taxon>
        <taxon>Chordata</taxon>
        <taxon>Craniata</taxon>
        <taxon>Vertebrata</taxon>
        <taxon>Euteleostomi</taxon>
        <taxon>Actinopterygii</taxon>
        <taxon>Neopterygii</taxon>
        <taxon>Teleostei</taxon>
        <taxon>Neoteleostei</taxon>
        <taxon>Acanthomorphata</taxon>
        <taxon>Eupercaria</taxon>
        <taxon>Perciformes</taxon>
        <taxon>Cottioidei</taxon>
        <taxon>Cottales</taxon>
        <taxon>Liparidae</taxon>
        <taxon>Liparis</taxon>
    </lineage>
</organism>
<dbReference type="Proteomes" id="UP000314294">
    <property type="component" value="Unassembled WGS sequence"/>
</dbReference>
<keyword evidence="2" id="KW-1185">Reference proteome</keyword>
<sequence>MSSEAQAEVKLTKTHRICGERIQIRAYLLHMSTCPLKSSIQSQLRPLWVETAVNDPTFCRGGRT</sequence>
<name>A0A4Z2JAY2_9TELE</name>
<gene>
    <name evidence="1" type="ORF">EYF80_003011</name>
</gene>